<gene>
    <name evidence="6" type="ORF">H2201_003699</name>
</gene>
<comment type="similarity">
    <text evidence="1 4">Belongs to the type-B carboxylesterase/lipase family.</text>
</comment>
<evidence type="ECO:0000256" key="2">
    <source>
        <dbReference type="ARBA" id="ARBA00022801"/>
    </source>
</evidence>
<accession>A0ABQ9NY64</accession>
<proteinExistence type="inferred from homology"/>
<name>A0ABQ9NY64_9PEZI</name>
<dbReference type="EC" id="3.1.1.-" evidence="4"/>
<dbReference type="Proteomes" id="UP001172684">
    <property type="component" value="Unassembled WGS sequence"/>
</dbReference>
<dbReference type="PANTHER" id="PTHR43918">
    <property type="entry name" value="ACETYLCHOLINESTERASE"/>
    <property type="match status" value="1"/>
</dbReference>
<dbReference type="PRINTS" id="PR00878">
    <property type="entry name" value="CHOLNESTRASE"/>
</dbReference>
<keyword evidence="4" id="KW-0732">Signal</keyword>
<dbReference type="InterPro" id="IPR029058">
    <property type="entry name" value="AB_hydrolase_fold"/>
</dbReference>
<dbReference type="InterPro" id="IPR019819">
    <property type="entry name" value="Carboxylesterase_B_CS"/>
</dbReference>
<dbReference type="PROSITE" id="PS00122">
    <property type="entry name" value="CARBOXYLESTERASE_B_1"/>
    <property type="match status" value="1"/>
</dbReference>
<dbReference type="EMBL" id="JAPDRL010000021">
    <property type="protein sequence ID" value="KAJ9666265.1"/>
    <property type="molecule type" value="Genomic_DNA"/>
</dbReference>
<keyword evidence="7" id="KW-1185">Reference proteome</keyword>
<protein>
    <recommendedName>
        <fullName evidence="4">Carboxylic ester hydrolase</fullName>
        <ecNumber evidence="4">3.1.1.-</ecNumber>
    </recommendedName>
</protein>
<feature type="chain" id="PRO_5045003389" description="Carboxylic ester hydrolase" evidence="4">
    <location>
        <begin position="21"/>
        <end position="556"/>
    </location>
</feature>
<keyword evidence="2 4" id="KW-0378">Hydrolase</keyword>
<evidence type="ECO:0000256" key="4">
    <source>
        <dbReference type="RuleBase" id="RU361235"/>
    </source>
</evidence>
<feature type="signal peptide" evidence="4">
    <location>
        <begin position="1"/>
        <end position="20"/>
    </location>
</feature>
<dbReference type="SUPFAM" id="SSF53474">
    <property type="entry name" value="alpha/beta-Hydrolases"/>
    <property type="match status" value="1"/>
</dbReference>
<dbReference type="InterPro" id="IPR050654">
    <property type="entry name" value="AChE-related_enzymes"/>
</dbReference>
<feature type="domain" description="Carboxylesterase type B" evidence="5">
    <location>
        <begin position="28"/>
        <end position="475"/>
    </location>
</feature>
<dbReference type="Pfam" id="PF00135">
    <property type="entry name" value="COesterase"/>
    <property type="match status" value="1"/>
</dbReference>
<dbReference type="InterPro" id="IPR002018">
    <property type="entry name" value="CarbesteraseB"/>
</dbReference>
<dbReference type="InterPro" id="IPR000997">
    <property type="entry name" value="Cholinesterase"/>
</dbReference>
<evidence type="ECO:0000256" key="3">
    <source>
        <dbReference type="ARBA" id="ARBA00023157"/>
    </source>
</evidence>
<keyword evidence="3" id="KW-1015">Disulfide bond</keyword>
<dbReference type="InterPro" id="IPR019826">
    <property type="entry name" value="Carboxylesterase_B_AS"/>
</dbReference>
<sequence length="556" mass="60221">MRPQSILLFTLPLLLHQVCSTNLSPTVPSVTIDVGVVIGTTTHLPSASAAVNKYLGIPFAAPPVRFTVPVKPEPWDAPLNATAWKSTCIQQFPRVSAELSDILETVFNGFATEESEDCLYLNVYAPAGPVPDSGRAVMFSIYGGNLQFGSAQQPIFDGAPFAAYEDVILVTINYRTNIFGFASAPELPLAERNLGFLDQRAALDWVARNIHAFGGDPAKVTIMGESAGAFSVDTLITTMPQNPPFRAAILQSGQYSFLTPGLVDSTPTWLTLTAILGCSDPVSNLTCVRSVSAENLTEITEANNLIFYPTSDNVTLLSHPAAARADGNLARVPVLEGTNAQEGTLFAAGQNNLTEFLNQWFGAFPPKVMEAVRQAYPLQGRTENEVIAEIFGELFFLCPQSLHANATSDAGIPTWRYWFNATFPNLHLPGFNLGIYHGSELPLVFSTYFPYNVTAQQYALSNFMRQAWARFAKNPAEGPGWNAVGTGGSFVRAQEGWKGFGEAVLEREADDLHVGVLGAEGTAGVKVVRQSEIDARCGLFLPVYEALLAVKGDRWR</sequence>
<evidence type="ECO:0000313" key="6">
    <source>
        <dbReference type="EMBL" id="KAJ9666265.1"/>
    </source>
</evidence>
<comment type="caution">
    <text evidence="6">The sequence shown here is derived from an EMBL/GenBank/DDBJ whole genome shotgun (WGS) entry which is preliminary data.</text>
</comment>
<dbReference type="PANTHER" id="PTHR43918:SF4">
    <property type="entry name" value="CARBOXYLIC ESTER HYDROLASE"/>
    <property type="match status" value="1"/>
</dbReference>
<evidence type="ECO:0000256" key="1">
    <source>
        <dbReference type="ARBA" id="ARBA00005964"/>
    </source>
</evidence>
<reference evidence="6" key="1">
    <citation type="submission" date="2022-10" db="EMBL/GenBank/DDBJ databases">
        <title>Culturing micro-colonial fungi from biological soil crusts in the Mojave desert and describing Neophaeococcomyces mojavensis, and introducing the new genera and species Taxawa tesnikishii.</title>
        <authorList>
            <person name="Kurbessoian T."/>
            <person name="Stajich J.E."/>
        </authorList>
    </citation>
    <scope>NUCLEOTIDE SEQUENCE</scope>
    <source>
        <strain evidence="6">TK_1</strain>
    </source>
</reference>
<evidence type="ECO:0000313" key="7">
    <source>
        <dbReference type="Proteomes" id="UP001172684"/>
    </source>
</evidence>
<dbReference type="Gene3D" id="3.40.50.1820">
    <property type="entry name" value="alpha/beta hydrolase"/>
    <property type="match status" value="1"/>
</dbReference>
<dbReference type="PROSITE" id="PS00941">
    <property type="entry name" value="CARBOXYLESTERASE_B_2"/>
    <property type="match status" value="1"/>
</dbReference>
<organism evidence="6 7">
    <name type="scientific">Coniosporium apollinis</name>
    <dbReference type="NCBI Taxonomy" id="61459"/>
    <lineage>
        <taxon>Eukaryota</taxon>
        <taxon>Fungi</taxon>
        <taxon>Dikarya</taxon>
        <taxon>Ascomycota</taxon>
        <taxon>Pezizomycotina</taxon>
        <taxon>Dothideomycetes</taxon>
        <taxon>Dothideomycetes incertae sedis</taxon>
        <taxon>Coniosporium</taxon>
    </lineage>
</organism>
<evidence type="ECO:0000259" key="5">
    <source>
        <dbReference type="Pfam" id="PF00135"/>
    </source>
</evidence>